<dbReference type="PANTHER" id="PTHR13774">
    <property type="entry name" value="PHENAZINE BIOSYNTHESIS PROTEIN"/>
    <property type="match status" value="1"/>
</dbReference>
<dbReference type="PANTHER" id="PTHR13774:SF32">
    <property type="entry name" value="ANTISENSE-ENHANCING SEQUENCE 1"/>
    <property type="match status" value="1"/>
</dbReference>
<name>A0A7D5VB90_9NEIS</name>
<accession>A0A7D5VB90</accession>
<dbReference type="AlphaFoldDB" id="A0A7D5VB90"/>
<proteinExistence type="inferred from homology"/>
<keyword evidence="4" id="KW-1185">Reference proteome</keyword>
<evidence type="ECO:0000313" key="4">
    <source>
        <dbReference type="Proteomes" id="UP000510822"/>
    </source>
</evidence>
<dbReference type="GO" id="GO:0005737">
    <property type="term" value="C:cytoplasm"/>
    <property type="evidence" value="ECO:0007669"/>
    <property type="project" value="TreeGrafter"/>
</dbReference>
<dbReference type="Proteomes" id="UP000510822">
    <property type="component" value="Chromosome"/>
</dbReference>
<dbReference type="EMBL" id="CP058952">
    <property type="protein sequence ID" value="QLI82538.1"/>
    <property type="molecule type" value="Genomic_DNA"/>
</dbReference>
<gene>
    <name evidence="3" type="ORF">HZU75_13935</name>
</gene>
<evidence type="ECO:0000256" key="1">
    <source>
        <dbReference type="ARBA" id="ARBA00008270"/>
    </source>
</evidence>
<protein>
    <submittedName>
        <fullName evidence="3">PhzF family phenazine biosynthesis protein</fullName>
    </submittedName>
</protein>
<dbReference type="KEGG" id="cfon:HZU75_13935"/>
<sequence length="280" mass="30893">MAIYPFYLCNVFAEKSASGDPLVIFDLADWPDEQVLQTLAYQINGSEVVFLHRSTSEVRFYHPQFSLPFSGKGLLGAAALLAQQQTENTKIPLHCSAGNFELSRQGEYLTLNTPAGRTRPPSRGQVELAFALGIESHEVLPPIQFVDTGLEQLMVQVRSRQTVLQAKPHPALLSEYAESPKQIAQAVVWQREGDLITLRCFAADHFSVYEDFAAGGAALNIATAYLAAGGRLPLNVKFEQGHTIERLISRLSHLYLHIDSKLDLHLKGKVLLIGSGELKI</sequence>
<dbReference type="Pfam" id="PF02567">
    <property type="entry name" value="PhzC-PhzF"/>
    <property type="match status" value="1"/>
</dbReference>
<dbReference type="SUPFAM" id="SSF54506">
    <property type="entry name" value="Diaminopimelate epimerase-like"/>
    <property type="match status" value="1"/>
</dbReference>
<dbReference type="Gene3D" id="3.10.310.10">
    <property type="entry name" value="Diaminopimelate Epimerase, Chain A, domain 1"/>
    <property type="match status" value="2"/>
</dbReference>
<reference evidence="3 4" key="1">
    <citation type="journal article" date="2016" name="Int. J. Syst. Evol. Microbiol.">
        <title>Chitinibacter fontanus sp. nov., isolated from a spring.</title>
        <authorList>
            <person name="Sheu S.Y."/>
            <person name="Li Y.S."/>
            <person name="Young C.C."/>
            <person name="Chen W.M."/>
        </authorList>
    </citation>
    <scope>NUCLEOTIDE SEQUENCE [LARGE SCALE GENOMIC DNA]</scope>
    <source>
        <strain evidence="3 4">STM-7</strain>
    </source>
</reference>
<dbReference type="NCBIfam" id="TIGR00654">
    <property type="entry name" value="PhzF_family"/>
    <property type="match status" value="1"/>
</dbReference>
<evidence type="ECO:0000256" key="2">
    <source>
        <dbReference type="PIRSR" id="PIRSR016184-1"/>
    </source>
</evidence>
<organism evidence="3 4">
    <name type="scientific">Chitinibacter fontanus</name>
    <dbReference type="NCBI Taxonomy" id="1737446"/>
    <lineage>
        <taxon>Bacteria</taxon>
        <taxon>Pseudomonadati</taxon>
        <taxon>Pseudomonadota</taxon>
        <taxon>Betaproteobacteria</taxon>
        <taxon>Neisseriales</taxon>
        <taxon>Chitinibacteraceae</taxon>
        <taxon>Chitinibacter</taxon>
    </lineage>
</organism>
<dbReference type="PIRSF" id="PIRSF016184">
    <property type="entry name" value="PhzC_PhzF"/>
    <property type="match status" value="1"/>
</dbReference>
<dbReference type="RefSeq" id="WP_180306616.1">
    <property type="nucleotide sequence ID" value="NZ_CP058952.1"/>
</dbReference>
<comment type="similarity">
    <text evidence="1">Belongs to the PhzF family.</text>
</comment>
<dbReference type="GO" id="GO:0016853">
    <property type="term" value="F:isomerase activity"/>
    <property type="evidence" value="ECO:0007669"/>
    <property type="project" value="TreeGrafter"/>
</dbReference>
<evidence type="ECO:0000313" key="3">
    <source>
        <dbReference type="EMBL" id="QLI82538.1"/>
    </source>
</evidence>
<dbReference type="InterPro" id="IPR003719">
    <property type="entry name" value="Phenazine_PhzF-like"/>
</dbReference>
<feature type="active site" evidence="2">
    <location>
        <position position="47"/>
    </location>
</feature>